<dbReference type="InterPro" id="IPR045584">
    <property type="entry name" value="Pilin-like"/>
</dbReference>
<evidence type="ECO:0000313" key="3">
    <source>
        <dbReference type="EMBL" id="MST95760.1"/>
    </source>
</evidence>
<keyword evidence="4" id="KW-1185">Reference proteome</keyword>
<name>A0A844FWX4_9BACT</name>
<dbReference type="PRINTS" id="PR00813">
    <property type="entry name" value="BCTERIALGSPG"/>
</dbReference>
<dbReference type="RefSeq" id="WP_154416790.1">
    <property type="nucleotide sequence ID" value="NZ_VUNS01000001.1"/>
</dbReference>
<accession>A0A844FWX4</accession>
<dbReference type="Pfam" id="PF07963">
    <property type="entry name" value="N_methyl"/>
    <property type="match status" value="1"/>
</dbReference>
<protein>
    <submittedName>
        <fullName evidence="3">DUF1559 domain-containing protein</fullName>
    </submittedName>
</protein>
<dbReference type="GO" id="GO:0015627">
    <property type="term" value="C:type II protein secretion system complex"/>
    <property type="evidence" value="ECO:0007669"/>
    <property type="project" value="InterPro"/>
</dbReference>
<comment type="caution">
    <text evidence="3">The sequence shown here is derived from an EMBL/GenBank/DDBJ whole genome shotgun (WGS) entry which is preliminary data.</text>
</comment>
<dbReference type="InterPro" id="IPR000983">
    <property type="entry name" value="Bac_GSPG_pilin"/>
</dbReference>
<reference evidence="3 4" key="1">
    <citation type="submission" date="2019-08" db="EMBL/GenBank/DDBJ databases">
        <title>In-depth cultivation of the pig gut microbiome towards novel bacterial diversity and tailored functional studies.</title>
        <authorList>
            <person name="Wylensek D."/>
            <person name="Hitch T.C.A."/>
            <person name="Clavel T."/>
        </authorList>
    </citation>
    <scope>NUCLEOTIDE SEQUENCE [LARGE SCALE GENOMIC DNA]</scope>
    <source>
        <strain evidence="3 4">BBE-744-WT-12</strain>
    </source>
</reference>
<dbReference type="GO" id="GO:0015628">
    <property type="term" value="P:protein secretion by the type II secretion system"/>
    <property type="evidence" value="ECO:0007669"/>
    <property type="project" value="InterPro"/>
</dbReference>
<dbReference type="NCBIfam" id="TIGR02532">
    <property type="entry name" value="IV_pilin_GFxxxE"/>
    <property type="match status" value="1"/>
</dbReference>
<organism evidence="3 4">
    <name type="scientific">Victivallis lenta</name>
    <dbReference type="NCBI Taxonomy" id="2606640"/>
    <lineage>
        <taxon>Bacteria</taxon>
        <taxon>Pseudomonadati</taxon>
        <taxon>Lentisphaerota</taxon>
        <taxon>Lentisphaeria</taxon>
        <taxon>Victivallales</taxon>
        <taxon>Victivallaceae</taxon>
        <taxon>Victivallis</taxon>
    </lineage>
</organism>
<dbReference type="InterPro" id="IPR012902">
    <property type="entry name" value="N_methyl_site"/>
</dbReference>
<evidence type="ECO:0000256" key="1">
    <source>
        <dbReference type="ARBA" id="ARBA00022481"/>
    </source>
</evidence>
<sequence length="225" mass="25321">MKRNRNFTLIELLVVIAIIAILAAMLLPALNKARASARTTKCVNNVRQLGLGICMYTNDNRDQLPKTGNNTSGSATPWTLWDSENVGLGHISSYIGGPQECDGTDRNLRPVLFRCPFEPENTEAWMHPGRQRTDYYFLRDSRIGSVCTSWSFTGLGKPMSKLSREMLIICSAGSTLLPWDYFDQYIVHPNWEGPLFRADGSVQKIRAVEYENGRGDDGMRKIDNL</sequence>
<evidence type="ECO:0000259" key="2">
    <source>
        <dbReference type="Pfam" id="PF07596"/>
    </source>
</evidence>
<proteinExistence type="predicted"/>
<gene>
    <name evidence="3" type="ORF">FYJ85_01695</name>
</gene>
<feature type="domain" description="DUF1559" evidence="2">
    <location>
        <begin position="32"/>
        <end position="77"/>
    </location>
</feature>
<keyword evidence="1" id="KW-0488">Methylation</keyword>
<dbReference type="AlphaFoldDB" id="A0A844FWX4"/>
<dbReference type="EMBL" id="VUNS01000001">
    <property type="protein sequence ID" value="MST95760.1"/>
    <property type="molecule type" value="Genomic_DNA"/>
</dbReference>
<dbReference type="PANTHER" id="PTHR30093">
    <property type="entry name" value="GENERAL SECRETION PATHWAY PROTEIN G"/>
    <property type="match status" value="1"/>
</dbReference>
<dbReference type="Gene3D" id="3.30.700.10">
    <property type="entry name" value="Glycoprotein, Type 4 Pilin"/>
    <property type="match status" value="1"/>
</dbReference>
<dbReference type="PANTHER" id="PTHR30093:SF2">
    <property type="entry name" value="TYPE II SECRETION SYSTEM PROTEIN H"/>
    <property type="match status" value="1"/>
</dbReference>
<evidence type="ECO:0000313" key="4">
    <source>
        <dbReference type="Proteomes" id="UP000435649"/>
    </source>
</evidence>
<dbReference type="Proteomes" id="UP000435649">
    <property type="component" value="Unassembled WGS sequence"/>
</dbReference>
<dbReference type="Pfam" id="PF07596">
    <property type="entry name" value="SBP_bac_10"/>
    <property type="match status" value="1"/>
</dbReference>
<dbReference type="SUPFAM" id="SSF54523">
    <property type="entry name" value="Pili subunits"/>
    <property type="match status" value="1"/>
</dbReference>
<dbReference type="InterPro" id="IPR011453">
    <property type="entry name" value="DUF1559"/>
</dbReference>